<comment type="caution">
    <text evidence="1">The sequence shown here is derived from an EMBL/GenBank/DDBJ whole genome shotgun (WGS) entry which is preliminary data.</text>
</comment>
<evidence type="ECO:0000313" key="1">
    <source>
        <dbReference type="EMBL" id="KAI8527898.1"/>
    </source>
</evidence>
<accession>A0ACC0LGL2</accession>
<reference evidence="1" key="1">
    <citation type="submission" date="2022-02" db="EMBL/GenBank/DDBJ databases">
        <title>Plant Genome Project.</title>
        <authorList>
            <person name="Zhang R.-G."/>
        </authorList>
    </citation>
    <scope>NUCLEOTIDE SEQUENCE</scope>
    <source>
        <strain evidence="1">AT1</strain>
    </source>
</reference>
<sequence>MGLLFISPLYTSLSLSSCMDRLSLHLQLFRFKWGKGERRRRLPVSCPCRRVRDESLVLQHDGIQGAFCHCKGSYNSMRETRVFGNHFSRASVNVNLQLCQARHLCLSNWEENIDERGSLRRSALAGEAYSRTPGLTTPSMPERTSPITKRSIPRTPIPSLNSSIRLIPIPSGSSTRSLTSPNNPFLLFYLVDEVAANKLKQMCCG</sequence>
<name>A0ACC0LGL2_RHOML</name>
<proteinExistence type="predicted"/>
<organism evidence="1 2">
    <name type="scientific">Rhododendron molle</name>
    <name type="common">Chinese azalea</name>
    <name type="synonym">Azalea mollis</name>
    <dbReference type="NCBI Taxonomy" id="49168"/>
    <lineage>
        <taxon>Eukaryota</taxon>
        <taxon>Viridiplantae</taxon>
        <taxon>Streptophyta</taxon>
        <taxon>Embryophyta</taxon>
        <taxon>Tracheophyta</taxon>
        <taxon>Spermatophyta</taxon>
        <taxon>Magnoliopsida</taxon>
        <taxon>eudicotyledons</taxon>
        <taxon>Gunneridae</taxon>
        <taxon>Pentapetalae</taxon>
        <taxon>asterids</taxon>
        <taxon>Ericales</taxon>
        <taxon>Ericaceae</taxon>
        <taxon>Ericoideae</taxon>
        <taxon>Rhodoreae</taxon>
        <taxon>Rhododendron</taxon>
    </lineage>
</organism>
<protein>
    <submittedName>
        <fullName evidence="1">Uncharacterized protein</fullName>
    </submittedName>
</protein>
<dbReference type="Proteomes" id="UP001062846">
    <property type="component" value="Chromosome 12"/>
</dbReference>
<evidence type="ECO:0000313" key="2">
    <source>
        <dbReference type="Proteomes" id="UP001062846"/>
    </source>
</evidence>
<keyword evidence="2" id="KW-1185">Reference proteome</keyword>
<dbReference type="EMBL" id="CM046399">
    <property type="protein sequence ID" value="KAI8527898.1"/>
    <property type="molecule type" value="Genomic_DNA"/>
</dbReference>
<gene>
    <name evidence="1" type="ORF">RHMOL_Rhmol12G0109800</name>
</gene>